<evidence type="ECO:0000313" key="2">
    <source>
        <dbReference type="Proteomes" id="UP000272412"/>
    </source>
</evidence>
<dbReference type="AlphaFoldDB" id="A0A3N4N575"/>
<protein>
    <recommendedName>
        <fullName evidence="3">Terminase</fullName>
    </recommendedName>
</protein>
<dbReference type="EMBL" id="RPFL01000002">
    <property type="protein sequence ID" value="RPD90505.1"/>
    <property type="molecule type" value="Genomic_DNA"/>
</dbReference>
<dbReference type="Proteomes" id="UP000272412">
    <property type="component" value="Unassembled WGS sequence"/>
</dbReference>
<dbReference type="OrthoDB" id="8756642at2"/>
<organism evidence="1 2">
    <name type="scientific">Neisseria weixii</name>
    <dbReference type="NCBI Taxonomy" id="1853276"/>
    <lineage>
        <taxon>Bacteria</taxon>
        <taxon>Pseudomonadati</taxon>
        <taxon>Pseudomonadota</taxon>
        <taxon>Betaproteobacteria</taxon>
        <taxon>Neisseriales</taxon>
        <taxon>Neisseriaceae</taxon>
        <taxon>Neisseria</taxon>
    </lineage>
</organism>
<accession>A0A3N4N575</accession>
<name>A0A3N4N575_9NEIS</name>
<dbReference type="Gene3D" id="1.10.10.1400">
    <property type="entry name" value="Terminase, small subunit, N-terminal DNA-binding domain, HTH motif"/>
    <property type="match status" value="1"/>
</dbReference>
<comment type="caution">
    <text evidence="1">The sequence shown here is derived from an EMBL/GenBank/DDBJ whole genome shotgun (WGS) entry which is preliminary data.</text>
</comment>
<keyword evidence="2" id="KW-1185">Reference proteome</keyword>
<evidence type="ECO:0000313" key="1">
    <source>
        <dbReference type="EMBL" id="RPD90505.1"/>
    </source>
</evidence>
<proteinExistence type="predicted"/>
<dbReference type="InterPro" id="IPR038713">
    <property type="entry name" value="Terminase_Gp1_N_sf"/>
</dbReference>
<reference evidence="1 2" key="1">
    <citation type="submission" date="2018-11" db="EMBL/GenBank/DDBJ databases">
        <title>Neisseria weixii sp. nov. isolated from the rectal contents of plateau pika (Ochotona cruzoniae).</title>
        <authorList>
            <person name="Zhang G."/>
        </authorList>
    </citation>
    <scope>NUCLEOTIDE SEQUENCE [LARGE SCALE GENOMIC DNA]</scope>
    <source>
        <strain evidence="1 2">10009</strain>
    </source>
</reference>
<sequence length="250" mass="26828">MALKGQKRRFAEAIVSARPLKISNREAALRIGCSENSASASGSRCMADVEVRAYIVAHWPDYFEPIAPNTPVIEKAEAPQAGLPLFCARDIAAWLKEGADAEDLAVVMEAVSGLIPEKPPNLAADSILPLVEGMDKDDSLFLNLVKAVCDKLALSTDPLDFWDSILASPWTTTKEKMAASAEKAKYTKAKPATQSKKENALSDALAARFGAKPPGKDKGASLLHAAGISDDEEGIARHYGLNTKVPQWQN</sequence>
<evidence type="ECO:0008006" key="3">
    <source>
        <dbReference type="Google" id="ProtNLM"/>
    </source>
</evidence>
<dbReference type="RefSeq" id="WP_123803647.1">
    <property type="nucleotide sequence ID" value="NZ_RPFL01000002.1"/>
</dbReference>
<gene>
    <name evidence="1" type="ORF">EGK74_01780</name>
</gene>